<evidence type="ECO:0000313" key="2">
    <source>
        <dbReference type="WBParaSite" id="ASIM_0000737901-mRNA-1"/>
    </source>
</evidence>
<feature type="compositionally biased region" description="Basic and acidic residues" evidence="1">
    <location>
        <begin position="70"/>
        <end position="88"/>
    </location>
</feature>
<organism evidence="2">
    <name type="scientific">Anisakis simplex</name>
    <name type="common">Herring worm</name>
    <dbReference type="NCBI Taxonomy" id="6269"/>
    <lineage>
        <taxon>Eukaryota</taxon>
        <taxon>Metazoa</taxon>
        <taxon>Ecdysozoa</taxon>
        <taxon>Nematoda</taxon>
        <taxon>Chromadorea</taxon>
        <taxon>Rhabditida</taxon>
        <taxon>Spirurina</taxon>
        <taxon>Ascaridomorpha</taxon>
        <taxon>Ascaridoidea</taxon>
        <taxon>Anisakidae</taxon>
        <taxon>Anisakis</taxon>
        <taxon>Anisakis simplex complex</taxon>
    </lineage>
</organism>
<protein>
    <submittedName>
        <fullName evidence="2">INCENP_ARK-bind domain-containing protein</fullName>
    </submittedName>
</protein>
<feature type="compositionally biased region" description="Polar residues" evidence="1">
    <location>
        <begin position="55"/>
        <end position="64"/>
    </location>
</feature>
<feature type="compositionally biased region" description="Polar residues" evidence="1">
    <location>
        <begin position="94"/>
        <end position="104"/>
    </location>
</feature>
<evidence type="ECO:0000256" key="1">
    <source>
        <dbReference type="SAM" id="MobiDB-lite"/>
    </source>
</evidence>
<feature type="compositionally biased region" description="Basic and acidic residues" evidence="1">
    <location>
        <begin position="1"/>
        <end position="14"/>
    </location>
</feature>
<reference evidence="2" key="1">
    <citation type="submission" date="2017-02" db="UniProtKB">
        <authorList>
            <consortium name="WormBaseParasite"/>
        </authorList>
    </citation>
    <scope>IDENTIFICATION</scope>
</reference>
<accession>A0A0M3JIB4</accession>
<name>A0A0M3JIB4_ANISI</name>
<dbReference type="AlphaFoldDB" id="A0A0M3JIB4"/>
<proteinExistence type="predicted"/>
<sequence>LKRHIQEVHQAKHDVKAKRRCAETELEPEQRQGISSRTVEQKHDLGTTDDGDMIETTSANQTAGLPSDHNSSKDLDKGDLIAKQRDEMADCNDENNNAMRSSPVTPELHSNGIVDWSVDLECQSRNLLSLAIPQSCWAFRICVC</sequence>
<dbReference type="WBParaSite" id="ASIM_0000737901-mRNA-1">
    <property type="protein sequence ID" value="ASIM_0000737901-mRNA-1"/>
    <property type="gene ID" value="ASIM_0000737901"/>
</dbReference>
<feature type="region of interest" description="Disordered" evidence="1">
    <location>
        <begin position="1"/>
        <end position="104"/>
    </location>
</feature>